<dbReference type="EMBL" id="DTHB01000049">
    <property type="protein sequence ID" value="HGB15122.1"/>
    <property type="molecule type" value="Genomic_DNA"/>
</dbReference>
<reference evidence="3" key="1">
    <citation type="journal article" date="2020" name="mSystems">
        <title>Genome- and Community-Level Interaction Insights into Carbon Utilization and Element Cycling Functions of Hydrothermarchaeota in Hydrothermal Sediment.</title>
        <authorList>
            <person name="Zhou Z."/>
            <person name="Liu Y."/>
            <person name="Xu W."/>
            <person name="Pan J."/>
            <person name="Luo Z.H."/>
            <person name="Li M."/>
        </authorList>
    </citation>
    <scope>NUCLEOTIDE SEQUENCE [LARGE SCALE GENOMIC DNA]</scope>
    <source>
        <strain evidence="3">SpSt-776</strain>
    </source>
</reference>
<feature type="compositionally biased region" description="Basic and acidic residues" evidence="1">
    <location>
        <begin position="388"/>
        <end position="428"/>
    </location>
</feature>
<keyword evidence="2" id="KW-0732">Signal</keyword>
<feature type="compositionally biased region" description="Basic and acidic residues" evidence="1">
    <location>
        <begin position="436"/>
        <end position="446"/>
    </location>
</feature>
<protein>
    <submittedName>
        <fullName evidence="3">Uncharacterized protein</fullName>
    </submittedName>
</protein>
<organism evidence="3">
    <name type="scientific">Desulfobacca acetoxidans</name>
    <dbReference type="NCBI Taxonomy" id="60893"/>
    <lineage>
        <taxon>Bacteria</taxon>
        <taxon>Pseudomonadati</taxon>
        <taxon>Thermodesulfobacteriota</taxon>
        <taxon>Desulfobaccia</taxon>
        <taxon>Desulfobaccales</taxon>
        <taxon>Desulfobaccaceae</taxon>
        <taxon>Desulfobacca</taxon>
    </lineage>
</organism>
<feature type="signal peptide" evidence="2">
    <location>
        <begin position="1"/>
        <end position="28"/>
    </location>
</feature>
<accession>A0A7C3SJC4</accession>
<comment type="caution">
    <text evidence="3">The sequence shown here is derived from an EMBL/GenBank/DDBJ whole genome shotgun (WGS) entry which is preliminary data.</text>
</comment>
<gene>
    <name evidence="3" type="ORF">ENV62_07805</name>
</gene>
<feature type="compositionally biased region" description="Basic and acidic residues" evidence="1">
    <location>
        <begin position="366"/>
        <end position="376"/>
    </location>
</feature>
<evidence type="ECO:0000313" key="3">
    <source>
        <dbReference type="EMBL" id="HGB15122.1"/>
    </source>
</evidence>
<dbReference type="InterPro" id="IPR046535">
    <property type="entry name" value="DUF6600"/>
</dbReference>
<feature type="chain" id="PRO_5027802821" evidence="2">
    <location>
        <begin position="29"/>
        <end position="478"/>
    </location>
</feature>
<sequence>MKTSRLRCLTGFLVTAAMIMASGGLGRAAYEDAAMFYEELSQYGNWVDYGNYGPVWHPTRVTENWRPYLDGRWVPTDSGWVFETTEPWGWATYHYGNWMPTEDYGWVWVPGSTWYPNTVAWRSSDEYIGWGPIPPPNYVPPPSFYPPGGYYPGMPILELITAPFWILVRAASFLLGFGLPYAPAYSYYNCGCLMPFDIYPLIIPRTFLLTDCFFLAYAPDAFFFFGPPFPFVSRVCAVPIVRIYNYVKEVKIVNIRHVTPPRFVLERRPYLRKTIPEAVLEGRRLEARRVEDVRRVRHPARPDVVQPPRDLPRIPRIERVTPELRPKPERAVPEGVRPAIPEKVTPRATERVRPEAVRPKVPARVPSERVRPEAPARRGLQLPPQAVPEEREMRKQLQRDRLLEQRQIPREQQRQFRRQEQELRRQEIFRAPTRPEAPRPRLERVPVKPRQSPEVGPERPTPSSGVSSPAVRPSRARP</sequence>
<dbReference type="AlphaFoldDB" id="A0A7C3SJC4"/>
<evidence type="ECO:0000256" key="2">
    <source>
        <dbReference type="SAM" id="SignalP"/>
    </source>
</evidence>
<evidence type="ECO:0000256" key="1">
    <source>
        <dbReference type="SAM" id="MobiDB-lite"/>
    </source>
</evidence>
<dbReference type="Pfam" id="PF20245">
    <property type="entry name" value="DUF6600"/>
    <property type="match status" value="1"/>
</dbReference>
<proteinExistence type="predicted"/>
<name>A0A7C3SJC4_9BACT</name>
<feature type="compositionally biased region" description="Basic and acidic residues" evidence="1">
    <location>
        <begin position="344"/>
        <end position="358"/>
    </location>
</feature>
<feature type="region of interest" description="Disordered" evidence="1">
    <location>
        <begin position="328"/>
        <end position="478"/>
    </location>
</feature>